<dbReference type="Pfam" id="PF03752">
    <property type="entry name" value="ALF"/>
    <property type="match status" value="2"/>
</dbReference>
<accession>A0A0D0NAL8</accession>
<evidence type="ECO:0000313" key="3">
    <source>
        <dbReference type="EMBL" id="KIQ65265.1"/>
    </source>
</evidence>
<feature type="transmembrane region" description="Helical" evidence="2">
    <location>
        <begin position="251"/>
        <end position="271"/>
    </location>
</feature>
<evidence type="ECO:0000313" key="4">
    <source>
        <dbReference type="Proteomes" id="UP000032066"/>
    </source>
</evidence>
<keyword evidence="2" id="KW-0812">Transmembrane</keyword>
<dbReference type="AlphaFoldDB" id="A0A0D0NAL8"/>
<organism evidence="3 4">
    <name type="scientific">Kitasatospora griseola</name>
    <name type="common">Streptomyces griseolosporeus</name>
    <dbReference type="NCBI Taxonomy" id="2064"/>
    <lineage>
        <taxon>Bacteria</taxon>
        <taxon>Bacillati</taxon>
        <taxon>Actinomycetota</taxon>
        <taxon>Actinomycetes</taxon>
        <taxon>Kitasatosporales</taxon>
        <taxon>Streptomycetaceae</taxon>
        <taxon>Kitasatospora</taxon>
    </lineage>
</organism>
<evidence type="ECO:0000256" key="2">
    <source>
        <dbReference type="SAM" id="Phobius"/>
    </source>
</evidence>
<evidence type="ECO:0000256" key="1">
    <source>
        <dbReference type="SAM" id="MobiDB-lite"/>
    </source>
</evidence>
<dbReference type="InterPro" id="IPR005506">
    <property type="entry name" value="DUF312_ALF"/>
</dbReference>
<comment type="caution">
    <text evidence="3">The sequence shown here is derived from an EMBL/GenBank/DDBJ whole genome shotgun (WGS) entry which is preliminary data.</text>
</comment>
<name>A0A0D0NAL8_KITGR</name>
<keyword evidence="4" id="KW-1185">Reference proteome</keyword>
<protein>
    <submittedName>
        <fullName evidence="3">Uncharacterized protein</fullName>
    </submittedName>
</protein>
<dbReference type="PATRIC" id="fig|2064.6.peg.3234"/>
<sequence>MRDRLDRAIAEKGHSKYFYEHAKAAAAGTVDDVRKFLDVDMPQILVQDKYVRISQILSLSEPGSPLRQAAQEALEGGTEADADRFLTTVWPSFATEYRVKVARILNEPGITRILRDAANEALDGKDQELIHFIARLPQLRHDDDQLRISRLIEVGGPEVRKAALAALENGSNEALRTFLEVGLAEAQARDAAAQEQQNHPQTGNNGNNGNSGTGVTQASNTTTVTTTTVTATDTTTAATGVLASTGVDAPLGAITAAGATSVALGAALVAARRRRQHQS</sequence>
<gene>
    <name evidence="3" type="ORF">TR51_15055</name>
</gene>
<keyword evidence="2" id="KW-0472">Membrane</keyword>
<keyword evidence="2" id="KW-1133">Transmembrane helix</keyword>
<reference evidence="3 4" key="1">
    <citation type="submission" date="2015-02" db="EMBL/GenBank/DDBJ databases">
        <title>Draft genome sequence of Kitasatospora griseola MF730-N6, a bafilomycin, terpentecin and satosporin producer.</title>
        <authorList>
            <person name="Arens J.C."/>
            <person name="Haltli B."/>
            <person name="Kerr R.G."/>
        </authorList>
    </citation>
    <scope>NUCLEOTIDE SEQUENCE [LARGE SCALE GENOMIC DNA]</scope>
    <source>
        <strain evidence="3 4">MF730-N6</strain>
    </source>
</reference>
<dbReference type="Proteomes" id="UP000032066">
    <property type="component" value="Unassembled WGS sequence"/>
</dbReference>
<proteinExistence type="predicted"/>
<dbReference type="STRING" id="2064.TR51_15055"/>
<dbReference type="NCBIfam" id="TIGR01167">
    <property type="entry name" value="LPXTG_anchor"/>
    <property type="match status" value="1"/>
</dbReference>
<feature type="region of interest" description="Disordered" evidence="1">
    <location>
        <begin position="189"/>
        <end position="221"/>
    </location>
</feature>
<dbReference type="EMBL" id="JXZB01000002">
    <property type="protein sequence ID" value="KIQ65265.1"/>
    <property type="molecule type" value="Genomic_DNA"/>
</dbReference>